<accession>A0AAX2UPE2</accession>
<reference evidence="1" key="1">
    <citation type="submission" date="2017-10" db="EMBL/GenBank/DDBJ databases">
        <authorList>
            <person name="Colston S.M."/>
            <person name="Graf J."/>
        </authorList>
    </citation>
    <scope>NUCLEOTIDE SEQUENCE</scope>
    <source>
        <strain evidence="1">BAQ071013-135</strain>
    </source>
</reference>
<evidence type="ECO:0000313" key="1">
    <source>
        <dbReference type="EMBL" id="TND52040.1"/>
    </source>
</evidence>
<dbReference type="RefSeq" id="WP_139495242.1">
    <property type="nucleotide sequence ID" value="NZ_CAWORL010000018.1"/>
</dbReference>
<protein>
    <submittedName>
        <fullName evidence="1">Uncharacterized protein</fullName>
    </submittedName>
</protein>
<dbReference type="Proteomes" id="UP000796104">
    <property type="component" value="Unassembled WGS sequence"/>
</dbReference>
<gene>
    <name evidence="1" type="ORF">CF123_18160</name>
</gene>
<dbReference type="EMBL" id="PDXJ01000025">
    <property type="protein sequence ID" value="TND52040.1"/>
    <property type="molecule type" value="Genomic_DNA"/>
</dbReference>
<dbReference type="AlphaFoldDB" id="A0AAX2UPE2"/>
<comment type="caution">
    <text evidence="1">The sequence shown here is derived from an EMBL/GenBank/DDBJ whole genome shotgun (WGS) entry which is preliminary data.</text>
</comment>
<organism evidence="1 2">
    <name type="scientific">Aeromonas veronii</name>
    <dbReference type="NCBI Taxonomy" id="654"/>
    <lineage>
        <taxon>Bacteria</taxon>
        <taxon>Pseudomonadati</taxon>
        <taxon>Pseudomonadota</taxon>
        <taxon>Gammaproteobacteria</taxon>
        <taxon>Aeromonadales</taxon>
        <taxon>Aeromonadaceae</taxon>
        <taxon>Aeromonas</taxon>
    </lineage>
</organism>
<name>A0AAX2UPE2_AERVE</name>
<proteinExistence type="predicted"/>
<reference evidence="1" key="2">
    <citation type="journal article" date="2019" name="PLoS ONE">
        <title>Identification and characterization of putative Aeromonas spp. T3SS effectors.</title>
        <authorList>
            <person name="Rangel L.T."/>
            <person name="Marden J."/>
            <person name="Colston S."/>
            <person name="Setubal J.C."/>
            <person name="Graf J."/>
            <person name="Gogarten J.P."/>
        </authorList>
    </citation>
    <scope>NUCLEOTIDE SEQUENCE</scope>
    <source>
        <strain evidence="1">BAQ071013-135</strain>
    </source>
</reference>
<sequence length="98" mass="10741">MKNLIDAGRNATREVLGTCREAKENHDFDDLVKQYDRHTAEKLIEPQLKAAGVSLEKFRVYKEVKVAIQNGALDVSGAHSKAKQAVKAALVNEGILPA</sequence>
<evidence type="ECO:0000313" key="2">
    <source>
        <dbReference type="Proteomes" id="UP000796104"/>
    </source>
</evidence>